<evidence type="ECO:0008006" key="3">
    <source>
        <dbReference type="Google" id="ProtNLM"/>
    </source>
</evidence>
<proteinExistence type="predicted"/>
<name>A0A1G5HLX7_9FLAO</name>
<dbReference type="Pfam" id="PF13376">
    <property type="entry name" value="OmdA"/>
    <property type="match status" value="1"/>
</dbReference>
<dbReference type="InterPro" id="IPR037079">
    <property type="entry name" value="AF2212/PG0164-like_sf"/>
</dbReference>
<gene>
    <name evidence="1" type="ORF">SAMN02927903_01905</name>
</gene>
<organism evidence="1 2">
    <name type="scientific">Flavobacterium caeni</name>
    <dbReference type="NCBI Taxonomy" id="490189"/>
    <lineage>
        <taxon>Bacteria</taxon>
        <taxon>Pseudomonadati</taxon>
        <taxon>Bacteroidota</taxon>
        <taxon>Flavobacteriia</taxon>
        <taxon>Flavobacteriales</taxon>
        <taxon>Flavobacteriaceae</taxon>
        <taxon>Flavobacterium</taxon>
    </lineage>
</organism>
<dbReference type="OrthoDB" id="2243618at2"/>
<evidence type="ECO:0000313" key="1">
    <source>
        <dbReference type="EMBL" id="SCY64763.1"/>
    </source>
</evidence>
<sequence>MKKPNSFSAQIEIIGINPYVLVPEAILQSIFESAGKDKGPIPINGSVNGKPYTQTLVKYGGAWRLYINMVMLENSPKRIGETIEVTVAFDPVARTIEMHPMLRAALAKNKKAKVVFDGLTPSRQKEIVRYISHLKTEEKIKENVAKAIDFLLGKVRFAGRDKP</sequence>
<dbReference type="RefSeq" id="WP_091142469.1">
    <property type="nucleotide sequence ID" value="NZ_FMVF01000008.1"/>
</dbReference>
<dbReference type="EMBL" id="FMVF01000008">
    <property type="protein sequence ID" value="SCY64763.1"/>
    <property type="molecule type" value="Genomic_DNA"/>
</dbReference>
<dbReference type="AlphaFoldDB" id="A0A1G5HLX7"/>
<dbReference type="Pfam" id="PF08922">
    <property type="entry name" value="DUF1905"/>
    <property type="match status" value="1"/>
</dbReference>
<dbReference type="SUPFAM" id="SSF141694">
    <property type="entry name" value="AF2212/PG0164-like"/>
    <property type="match status" value="1"/>
</dbReference>
<dbReference type="Proteomes" id="UP000199354">
    <property type="component" value="Unassembled WGS sequence"/>
</dbReference>
<dbReference type="STRING" id="490189.SAMN02927903_01905"/>
<reference evidence="1 2" key="1">
    <citation type="submission" date="2016-10" db="EMBL/GenBank/DDBJ databases">
        <authorList>
            <person name="de Groot N.N."/>
        </authorList>
    </citation>
    <scope>NUCLEOTIDE SEQUENCE [LARGE SCALE GENOMIC DNA]</scope>
    <source>
        <strain evidence="1 2">CGMCC 1.7031</strain>
    </source>
</reference>
<dbReference type="Gene3D" id="2.40.30.100">
    <property type="entry name" value="AF2212/PG0164-like"/>
    <property type="match status" value="1"/>
</dbReference>
<evidence type="ECO:0000313" key="2">
    <source>
        <dbReference type="Proteomes" id="UP000199354"/>
    </source>
</evidence>
<keyword evidence="2" id="KW-1185">Reference proteome</keyword>
<protein>
    <recommendedName>
        <fullName evidence="3">Bacteriocin-protection, YdeI or OmpD-Associated</fullName>
    </recommendedName>
</protein>
<dbReference type="InterPro" id="IPR015018">
    <property type="entry name" value="DUF1905"/>
</dbReference>
<accession>A0A1G5HLX7</accession>